<evidence type="ECO:0000313" key="1">
    <source>
        <dbReference type="EMBL" id="KAJ7985056.1"/>
    </source>
</evidence>
<evidence type="ECO:0000313" key="2">
    <source>
        <dbReference type="Proteomes" id="UP001157502"/>
    </source>
</evidence>
<protein>
    <submittedName>
        <fullName evidence="1">Uncharacterized protein</fullName>
    </submittedName>
</protein>
<gene>
    <name evidence="1" type="ORF">DPEC_G00361180</name>
</gene>
<comment type="caution">
    <text evidence="1">The sequence shown here is derived from an EMBL/GenBank/DDBJ whole genome shotgun (WGS) entry which is preliminary data.</text>
</comment>
<organism evidence="1 2">
    <name type="scientific">Dallia pectoralis</name>
    <name type="common">Alaska blackfish</name>
    <dbReference type="NCBI Taxonomy" id="75939"/>
    <lineage>
        <taxon>Eukaryota</taxon>
        <taxon>Metazoa</taxon>
        <taxon>Chordata</taxon>
        <taxon>Craniata</taxon>
        <taxon>Vertebrata</taxon>
        <taxon>Euteleostomi</taxon>
        <taxon>Actinopterygii</taxon>
        <taxon>Neopterygii</taxon>
        <taxon>Teleostei</taxon>
        <taxon>Protacanthopterygii</taxon>
        <taxon>Esociformes</taxon>
        <taxon>Umbridae</taxon>
        <taxon>Dallia</taxon>
    </lineage>
</organism>
<dbReference type="EMBL" id="CM055764">
    <property type="protein sequence ID" value="KAJ7985056.1"/>
    <property type="molecule type" value="Genomic_DNA"/>
</dbReference>
<proteinExistence type="predicted"/>
<sequence length="135" mass="14182">MAIMSISSTRHLSATLPYPNRPLARPLFWLSIPILLGFLPPSASSQRMGPSPSPALLLPQLRALLPPPAVPPISCMTSTPTRRPWRAAVPDSSPPLLGRWSVGPSAAASARAAPFSATAEVLLEVVFSAPPLSST</sequence>
<keyword evidence="2" id="KW-1185">Reference proteome</keyword>
<reference evidence="1" key="1">
    <citation type="submission" date="2021-05" db="EMBL/GenBank/DDBJ databases">
        <authorList>
            <person name="Pan Q."/>
            <person name="Jouanno E."/>
            <person name="Zahm M."/>
            <person name="Klopp C."/>
            <person name="Cabau C."/>
            <person name="Louis A."/>
            <person name="Berthelot C."/>
            <person name="Parey E."/>
            <person name="Roest Crollius H."/>
            <person name="Montfort J."/>
            <person name="Robinson-Rechavi M."/>
            <person name="Bouchez O."/>
            <person name="Lampietro C."/>
            <person name="Lopez Roques C."/>
            <person name="Donnadieu C."/>
            <person name="Postlethwait J."/>
            <person name="Bobe J."/>
            <person name="Dillon D."/>
            <person name="Chandos A."/>
            <person name="von Hippel F."/>
            <person name="Guiguen Y."/>
        </authorList>
    </citation>
    <scope>NUCLEOTIDE SEQUENCE</scope>
    <source>
        <strain evidence="1">YG-Jan2019</strain>
    </source>
</reference>
<dbReference type="Proteomes" id="UP001157502">
    <property type="component" value="Chromosome 37"/>
</dbReference>
<accession>A0ACC2F118</accession>
<name>A0ACC2F118_DALPE</name>